<dbReference type="EMBL" id="FTLW01000002">
    <property type="protein sequence ID" value="SIQ38672.1"/>
    <property type="molecule type" value="Genomic_DNA"/>
</dbReference>
<evidence type="ECO:0000259" key="3">
    <source>
        <dbReference type="Pfam" id="PF13511"/>
    </source>
</evidence>
<proteinExistence type="predicted"/>
<evidence type="ECO:0000313" key="5">
    <source>
        <dbReference type="Proteomes" id="UP000241788"/>
    </source>
</evidence>
<evidence type="ECO:0000256" key="1">
    <source>
        <dbReference type="SAM" id="MobiDB-lite"/>
    </source>
</evidence>
<dbReference type="Proteomes" id="UP000241788">
    <property type="component" value="Unassembled WGS sequence"/>
</dbReference>
<keyword evidence="5" id="KW-1185">Reference proteome</keyword>
<feature type="chain" id="PRO_5012975385" description="DUF4124 domain-containing protein" evidence="2">
    <location>
        <begin position="18"/>
        <end position="201"/>
    </location>
</feature>
<feature type="signal peptide" evidence="2">
    <location>
        <begin position="1"/>
        <end position="17"/>
    </location>
</feature>
<feature type="domain" description="DUF4124" evidence="3">
    <location>
        <begin position="14"/>
        <end position="63"/>
    </location>
</feature>
<protein>
    <recommendedName>
        <fullName evidence="3">DUF4124 domain-containing protein</fullName>
    </recommendedName>
</protein>
<keyword evidence="2" id="KW-0732">Signal</keyword>
<sequence>MVMGLTMLLLSMHPATAQQVTIYRCTDASGNVTLQNGIRCPKGQKQETKRLQAPAPTEPTYTSPAPVMQAPISAPVYATPAPVVNTNATPSILPPPPLYRCHAHTGNSYLSEDGAPKDRCVELQITDLAGSQNRSGAQACEVQQDRCERITDEQLCEAWSQYDKQAQSLVALDNPDIAGKAHAMYGRTQKVMTTTSCAQNP</sequence>
<dbReference type="STRING" id="1604334.SAMN05421546_1247"/>
<evidence type="ECO:0000256" key="2">
    <source>
        <dbReference type="SAM" id="SignalP"/>
    </source>
</evidence>
<accession>A0A1N6SCH6</accession>
<organism evidence="4 5">
    <name type="scientific">Solilutibacter tolerans</name>
    <dbReference type="NCBI Taxonomy" id="1604334"/>
    <lineage>
        <taxon>Bacteria</taxon>
        <taxon>Pseudomonadati</taxon>
        <taxon>Pseudomonadota</taxon>
        <taxon>Gammaproteobacteria</taxon>
        <taxon>Lysobacterales</taxon>
        <taxon>Lysobacteraceae</taxon>
        <taxon>Solilutibacter</taxon>
    </lineage>
</organism>
<dbReference type="Pfam" id="PF13511">
    <property type="entry name" value="DUF4124"/>
    <property type="match status" value="1"/>
</dbReference>
<dbReference type="AlphaFoldDB" id="A0A1N6SCH6"/>
<gene>
    <name evidence="4" type="ORF">SAMN05421546_1247</name>
</gene>
<dbReference type="InterPro" id="IPR025392">
    <property type="entry name" value="DUF4124"/>
</dbReference>
<reference evidence="5" key="1">
    <citation type="submission" date="2017-01" db="EMBL/GenBank/DDBJ databases">
        <authorList>
            <person name="Varghese N."/>
            <person name="Submissions S."/>
        </authorList>
    </citation>
    <scope>NUCLEOTIDE SEQUENCE [LARGE SCALE GENOMIC DNA]</scope>
    <source>
        <strain evidence="5">UM1</strain>
    </source>
</reference>
<feature type="region of interest" description="Disordered" evidence="1">
    <location>
        <begin position="39"/>
        <end position="64"/>
    </location>
</feature>
<name>A0A1N6SCH6_9GAMM</name>
<evidence type="ECO:0000313" key="4">
    <source>
        <dbReference type="EMBL" id="SIQ38672.1"/>
    </source>
</evidence>